<evidence type="ECO:0000313" key="1">
    <source>
        <dbReference type="EMBL" id="GLD70663.1"/>
    </source>
</evidence>
<dbReference type="Proteomes" id="UP001279410">
    <property type="component" value="Unassembled WGS sequence"/>
</dbReference>
<dbReference type="AlphaFoldDB" id="A0AAD3NCS9"/>
<proteinExistence type="predicted"/>
<dbReference type="EMBL" id="BRZM01000405">
    <property type="protein sequence ID" value="GLD70663.1"/>
    <property type="molecule type" value="Genomic_DNA"/>
</dbReference>
<evidence type="ECO:0000313" key="2">
    <source>
        <dbReference type="Proteomes" id="UP001279410"/>
    </source>
</evidence>
<reference evidence="1" key="1">
    <citation type="submission" date="2022-08" db="EMBL/GenBank/DDBJ databases">
        <title>Genome sequencing of akame (Lates japonicus).</title>
        <authorList>
            <person name="Hashiguchi Y."/>
            <person name="Takahashi H."/>
        </authorList>
    </citation>
    <scope>NUCLEOTIDE SEQUENCE</scope>
    <source>
        <strain evidence="1">Kochi</strain>
    </source>
</reference>
<name>A0AAD3NCS9_LATJO</name>
<gene>
    <name evidence="1" type="ORF">AKAME5_002198100</name>
</gene>
<keyword evidence="1" id="KW-0675">Receptor</keyword>
<keyword evidence="2" id="KW-1185">Reference proteome</keyword>
<comment type="caution">
    <text evidence="1">The sequence shown here is derived from an EMBL/GenBank/DDBJ whole genome shotgun (WGS) entry which is preliminary data.</text>
</comment>
<organism evidence="1 2">
    <name type="scientific">Lates japonicus</name>
    <name type="common">Japanese lates</name>
    <dbReference type="NCBI Taxonomy" id="270547"/>
    <lineage>
        <taxon>Eukaryota</taxon>
        <taxon>Metazoa</taxon>
        <taxon>Chordata</taxon>
        <taxon>Craniata</taxon>
        <taxon>Vertebrata</taxon>
        <taxon>Euteleostomi</taxon>
        <taxon>Actinopterygii</taxon>
        <taxon>Neopterygii</taxon>
        <taxon>Teleostei</taxon>
        <taxon>Neoteleostei</taxon>
        <taxon>Acanthomorphata</taxon>
        <taxon>Carangaria</taxon>
        <taxon>Carangaria incertae sedis</taxon>
        <taxon>Centropomidae</taxon>
        <taxon>Lates</taxon>
    </lineage>
</organism>
<protein>
    <submittedName>
        <fullName evidence="1">Estrogen-related receptor gamma-like protein</fullName>
    </submittedName>
</protein>
<accession>A0AAD3NCS9</accession>
<sequence length="84" mass="9431">MSVAGCLANNKIVSHLLVAEQEDFAMPDPTVPDSDIKAYSGFVTWRTEAGGQHRPGPNMYPSFLVRRERSATIAWRRREDGVIR</sequence>